<evidence type="ECO:0008006" key="4">
    <source>
        <dbReference type="Google" id="ProtNLM"/>
    </source>
</evidence>
<feature type="transmembrane region" description="Helical" evidence="1">
    <location>
        <begin position="356"/>
        <end position="374"/>
    </location>
</feature>
<sequence>MAEQADVIELWHKRKQQFLKEVAPYIRYMAQSGFPAFLALIGIVCIIQYVGLIKNVPPHLPIAWIGAIVLTPFLCYSPLRTYLKEPDLIFLMPAEHRLSPYMRLSSKRSFRNSLLLFFAVLLVFWPLYRQSDGYIGLWLVVVMLLLKPINSYFAWQERLLSWNNQRMLLRLLRWLLMFVLVLAWLMNASLLVEAVLTLAVLGLLYVVYRQMRKFDFPWQRLIIEEKAMLRRLFSFFNWFIDVQSEAPAVRPRNYLAWLIRAVPYRQSATFIYLHLITFVRTEIGGICIRLLLLGGLVNYLLAANRGMDGWGVVLSYVLFGLLLSLQTGTLRKVHRYAIWKDIFPLQVQLQQQQTITIDRLLNIVLLALLFLPTFPIWQGYGAQLLTMLVFFMIYPFVRSKRLAAVLKKEEDE</sequence>
<dbReference type="RefSeq" id="WP_213515853.1">
    <property type="nucleotide sequence ID" value="NZ_BOSE01000004.1"/>
</dbReference>
<proteinExistence type="predicted"/>
<dbReference type="InterPro" id="IPR010288">
    <property type="entry name" value="EcsB_ABC"/>
</dbReference>
<comment type="caution">
    <text evidence="2">The sequence shown here is derived from an EMBL/GenBank/DDBJ whole genome shotgun (WGS) entry which is preliminary data.</text>
</comment>
<feature type="transmembrane region" description="Helical" evidence="1">
    <location>
        <begin position="380"/>
        <end position="397"/>
    </location>
</feature>
<keyword evidence="1" id="KW-1133">Transmembrane helix</keyword>
<organism evidence="2 3">
    <name type="scientific">Paenibacillus montaniterrae</name>
    <dbReference type="NCBI Taxonomy" id="429341"/>
    <lineage>
        <taxon>Bacteria</taxon>
        <taxon>Bacillati</taxon>
        <taxon>Bacillota</taxon>
        <taxon>Bacilli</taxon>
        <taxon>Bacillales</taxon>
        <taxon>Paenibacillaceae</taxon>
        <taxon>Paenibacillus</taxon>
    </lineage>
</organism>
<feature type="transmembrane region" description="Helical" evidence="1">
    <location>
        <begin position="134"/>
        <end position="155"/>
    </location>
</feature>
<dbReference type="GO" id="GO:0016020">
    <property type="term" value="C:membrane"/>
    <property type="evidence" value="ECO:0007669"/>
    <property type="project" value="InterPro"/>
</dbReference>
<keyword evidence="3" id="KW-1185">Reference proteome</keyword>
<feature type="transmembrane region" description="Helical" evidence="1">
    <location>
        <begin position="34"/>
        <end position="53"/>
    </location>
</feature>
<keyword evidence="1" id="KW-0812">Transmembrane</keyword>
<evidence type="ECO:0000313" key="3">
    <source>
        <dbReference type="Proteomes" id="UP000683139"/>
    </source>
</evidence>
<accession>A0A919YUD8</accession>
<feature type="transmembrane region" description="Helical" evidence="1">
    <location>
        <begin position="191"/>
        <end position="208"/>
    </location>
</feature>
<feature type="transmembrane region" description="Helical" evidence="1">
    <location>
        <begin position="167"/>
        <end position="185"/>
    </location>
</feature>
<evidence type="ECO:0000256" key="1">
    <source>
        <dbReference type="SAM" id="Phobius"/>
    </source>
</evidence>
<dbReference type="PIRSF" id="PIRSF037259">
    <property type="entry name" value="EcsB_ABC"/>
    <property type="match status" value="1"/>
</dbReference>
<reference evidence="2" key="1">
    <citation type="submission" date="2021-03" db="EMBL/GenBank/DDBJ databases">
        <title>Antimicrobial resistance genes in bacteria isolated from Japanese honey, and their potential for conferring macrolide and lincosamide resistance in the American foulbrood pathogen Paenibacillus larvae.</title>
        <authorList>
            <person name="Okamoto M."/>
            <person name="Kumagai M."/>
            <person name="Kanamori H."/>
            <person name="Takamatsu D."/>
        </authorList>
    </citation>
    <scope>NUCLEOTIDE SEQUENCE</scope>
    <source>
        <strain evidence="2">J40TS1</strain>
    </source>
</reference>
<keyword evidence="1" id="KW-0472">Membrane</keyword>
<feature type="transmembrane region" description="Helical" evidence="1">
    <location>
        <begin position="59"/>
        <end position="79"/>
    </location>
</feature>
<name>A0A919YUD8_9BACL</name>
<gene>
    <name evidence="2" type="ORF">J40TS1_26700</name>
</gene>
<protein>
    <recommendedName>
        <fullName evidence="4">ABC transporter permease</fullName>
    </recommendedName>
</protein>
<dbReference type="EMBL" id="BOSE01000004">
    <property type="protein sequence ID" value="GIP17028.1"/>
    <property type="molecule type" value="Genomic_DNA"/>
</dbReference>
<dbReference type="Pfam" id="PF05975">
    <property type="entry name" value="EcsB"/>
    <property type="match status" value="1"/>
</dbReference>
<dbReference type="AlphaFoldDB" id="A0A919YUD8"/>
<feature type="transmembrane region" description="Helical" evidence="1">
    <location>
        <begin position="110"/>
        <end position="128"/>
    </location>
</feature>
<feature type="transmembrane region" description="Helical" evidence="1">
    <location>
        <begin position="307"/>
        <end position="325"/>
    </location>
</feature>
<dbReference type="Proteomes" id="UP000683139">
    <property type="component" value="Unassembled WGS sequence"/>
</dbReference>
<evidence type="ECO:0000313" key="2">
    <source>
        <dbReference type="EMBL" id="GIP17028.1"/>
    </source>
</evidence>